<dbReference type="PANTHER" id="PTHR24198">
    <property type="entry name" value="ANKYRIN REPEAT AND PROTEIN KINASE DOMAIN-CONTAINING PROTEIN"/>
    <property type="match status" value="1"/>
</dbReference>
<dbReference type="OrthoDB" id="543554at2759"/>
<feature type="region of interest" description="Disordered" evidence="5">
    <location>
        <begin position="1622"/>
        <end position="1641"/>
    </location>
</feature>
<dbReference type="InterPro" id="IPR002110">
    <property type="entry name" value="Ankyrin_rpt"/>
</dbReference>
<feature type="region of interest" description="Disordered" evidence="5">
    <location>
        <begin position="1"/>
        <end position="27"/>
    </location>
</feature>
<sequence>MRTSSIDFTKGKTAGGPPPNSYGDDDESYKTGSTCCLAFRARFSTAARADHAAMWRRRLRAALADRDAAQLAEWVKYYTGKQGPRGTGELEAALWQAVAAASLPLVRVLVWAGADVNVTRARACPRPPPAPLAAPAGRPGAAVAGGGGAVAEGWPACVSGGGGVAAPPGGGDGSLTVLMLAASTSATCMVEFLISNGADMDAAQHGTGWTALHHAVAASPSSAAAPAGAGGGGDGSALECLQHLVRLWLGGTGIEGREEHDLNALRTTSPFADTIARFAVRLDKGPALGLLLELGADVEDPRLPGDAGSCAFLAGQLGHTVEVWDEQMPLPHQQQKSEQEREEERQRQREQGRAARARAPGRDELEMSAEQRRAATYRRQLLCGAASAGRVEVVEQVLRKPAPYDTLLAGEAKAALAACKAALQAPGCHPAAQQQLQRMKELLKSRRHRYMSLEGAVLPALRRLDAVVAARWLAEDLPPPSAVDAALAAAMSAGGLLLDEPQRADEVLELLTSAGADVNTCWEVEGAGPPGRPRELRPLTAAVHSGSIALCRQLLHVGADPLLLDERGENAVMSAIRAAADASVSTTGISADAAATAAATAHSAQGDDDERGRPSPASAANAPIRCLKLLLRHPTVGPLIPTHTTSGGLTAAFLAAVLNQPRCLELLSEAGADPWVCAGAPAPAGAPAVPRELLGRWERQLLPRLTDGGWPIAHEAARHGALGALSALLAACPPDADGQGCGAHPHPPTLGAARREALVGAIRGGRLAAARMALEPERTGLYKEELDAALELLAAHTRRSRRGISGYGSGSGGVSRQSGSGDRGEHDGGSAGPPEYGALEGYLRSRRHVHLSWGAQVVPRLLAHDAGATAHWLRDDRVGRKAATAALALVVDRARADGSGSAGAARRGSPWHGGSGDAAASWAAGDGPLLATVDALLDGGADVNYIVGEARLSLLMLAAINGHEPLAAHLLSRGAAAGAEDAAGFTAADHAVVSVRRHGHTRPLAALAEALGPSRLNAHRTSVLGATTLGLAVRIDDVVAVTVLLDAGADPMAGARGARAGWGSAGGAAQTDPRVAVLDPATALTVGRSAAFLAAFLESEPLVDLMRRRHGCAGGVKGHAGSAGAGGMGPGKQDGSSRLALEVELLRGAAAGGHINIMESILAAWRQQVGSVHRLPERTLSASPIPLGALSSARDACRELAEEGGTLLDRLQEVLSATTRAAQQAPRQPQHQAAQQQALQRAQRLSATYLAAQAAALRRLRAAQTRAAACYGSAHERLAELEARVQGRRGALQAKAAARKARLQEQMLGAEMEVHARCDALWEQACAAKERKLQEVQDAARRRLEEAEGRRGGLREAEGKLESQLGQLRREAQKQKDAVDAKVQAAMRQVDAANDRQQRDKQRMHQAPPGSQARAVMANALQAQQRKIDGARLRLRDQAAAAKSKVDDALRAREDAARKQLQRVQAQRDAVKQRVAAASSKAQQRVEEWALGAADKIKVMQEQYAIKYLLRHRDVLNGSVEAPLEKALEDLEGAEASASRGILDVVDDQLGQVEGVAAGLEEAVVCAVAGYRRLRGKVRGAARLKRQNPWKMMLKVLGKELKSMEDEYARQQEEQQRMLRELEGQQEGQEQQQEAEEQADGGTFKWEEEEQQQGEQAQWAGREQQAALGTLGGLCVDYDYDDGVGMDRPGEGEGGDVGGDCDEPAFAIGALDNVNAGDGGGLLGDADVDFNLDNSDLAYAMAATSDDELPDATDDGSSAFVCELDLGGVDGLDGELDGDLPNVDSAPGLSDLDLDLSDLSSAAGGGGSGLPGIDLGGLDALDSGLQDLSLPSLDLGAGLGDMDLGNLNLGSLDVGSLGGFDVGNLGNFNLNSYGGAYGNTCDYSAFSTPVYYEG</sequence>
<keyword evidence="2 3" id="KW-0040">ANK repeat</keyword>
<dbReference type="STRING" id="33097.A0A150GZW0"/>
<feature type="repeat" description="ANK" evidence="3">
    <location>
        <begin position="173"/>
        <end position="205"/>
    </location>
</feature>
<feature type="compositionally biased region" description="Low complexity" evidence="5">
    <location>
        <begin position="898"/>
        <end position="908"/>
    </location>
</feature>
<dbReference type="PANTHER" id="PTHR24198:SF165">
    <property type="entry name" value="ANKYRIN REPEAT-CONTAINING PROTEIN-RELATED"/>
    <property type="match status" value="1"/>
</dbReference>
<organism evidence="6 7">
    <name type="scientific">Gonium pectorale</name>
    <name type="common">Green alga</name>
    <dbReference type="NCBI Taxonomy" id="33097"/>
    <lineage>
        <taxon>Eukaryota</taxon>
        <taxon>Viridiplantae</taxon>
        <taxon>Chlorophyta</taxon>
        <taxon>core chlorophytes</taxon>
        <taxon>Chlorophyceae</taxon>
        <taxon>CS clade</taxon>
        <taxon>Chlamydomonadales</taxon>
        <taxon>Volvocaceae</taxon>
        <taxon>Gonium</taxon>
    </lineage>
</organism>
<evidence type="ECO:0000256" key="4">
    <source>
        <dbReference type="SAM" id="Coils"/>
    </source>
</evidence>
<dbReference type="PROSITE" id="PS50088">
    <property type="entry name" value="ANK_REPEAT"/>
    <property type="match status" value="1"/>
</dbReference>
<accession>A0A150GZW0</accession>
<feature type="region of interest" description="Disordered" evidence="5">
    <location>
        <begin position="803"/>
        <end position="838"/>
    </location>
</feature>
<dbReference type="SMART" id="SM00248">
    <property type="entry name" value="ANK"/>
    <property type="match status" value="9"/>
</dbReference>
<name>A0A150GZW0_GONPE</name>
<dbReference type="SUPFAM" id="SSF48403">
    <property type="entry name" value="Ankyrin repeat"/>
    <property type="match status" value="2"/>
</dbReference>
<evidence type="ECO:0000256" key="3">
    <source>
        <dbReference type="PROSITE-ProRule" id="PRU00023"/>
    </source>
</evidence>
<evidence type="ECO:0000313" key="6">
    <source>
        <dbReference type="EMBL" id="KXZ55381.1"/>
    </source>
</evidence>
<dbReference type="EMBL" id="LSYV01000004">
    <property type="protein sequence ID" value="KXZ55381.1"/>
    <property type="molecule type" value="Genomic_DNA"/>
</dbReference>
<feature type="region of interest" description="Disordered" evidence="5">
    <location>
        <begin position="600"/>
        <end position="619"/>
    </location>
</feature>
<dbReference type="Proteomes" id="UP000075714">
    <property type="component" value="Unassembled WGS sequence"/>
</dbReference>
<evidence type="ECO:0000256" key="5">
    <source>
        <dbReference type="SAM" id="MobiDB-lite"/>
    </source>
</evidence>
<keyword evidence="7" id="KW-1185">Reference proteome</keyword>
<feature type="coiled-coil region" evidence="4">
    <location>
        <begin position="1439"/>
        <end position="1481"/>
    </location>
</feature>
<protein>
    <submittedName>
        <fullName evidence="6">Uncharacterized protein</fullName>
    </submittedName>
</protein>
<feature type="region of interest" description="Disordered" evidence="5">
    <location>
        <begin position="898"/>
        <end position="919"/>
    </location>
</feature>
<proteinExistence type="predicted"/>
<evidence type="ECO:0000256" key="1">
    <source>
        <dbReference type="ARBA" id="ARBA00022737"/>
    </source>
</evidence>
<reference evidence="7" key="1">
    <citation type="journal article" date="2016" name="Nat. Commun.">
        <title>The Gonium pectorale genome demonstrates co-option of cell cycle regulation during the evolution of multicellularity.</title>
        <authorList>
            <person name="Hanschen E.R."/>
            <person name="Marriage T.N."/>
            <person name="Ferris P.J."/>
            <person name="Hamaji T."/>
            <person name="Toyoda A."/>
            <person name="Fujiyama A."/>
            <person name="Neme R."/>
            <person name="Noguchi H."/>
            <person name="Minakuchi Y."/>
            <person name="Suzuki M."/>
            <person name="Kawai-Toyooka H."/>
            <person name="Smith D.R."/>
            <person name="Sparks H."/>
            <person name="Anderson J."/>
            <person name="Bakaric R."/>
            <person name="Luria V."/>
            <person name="Karger A."/>
            <person name="Kirschner M.W."/>
            <person name="Durand P.M."/>
            <person name="Michod R.E."/>
            <person name="Nozaki H."/>
            <person name="Olson B.J."/>
        </authorList>
    </citation>
    <scope>NUCLEOTIDE SEQUENCE [LARGE SCALE GENOMIC DNA]</scope>
    <source>
        <strain evidence="7">NIES-2863</strain>
    </source>
</reference>
<dbReference type="Gene3D" id="1.25.40.20">
    <property type="entry name" value="Ankyrin repeat-containing domain"/>
    <property type="match status" value="4"/>
</dbReference>
<comment type="caution">
    <text evidence="6">The sequence shown here is derived from an EMBL/GenBank/DDBJ whole genome shotgun (WGS) entry which is preliminary data.</text>
</comment>
<feature type="region of interest" description="Disordered" evidence="5">
    <location>
        <begin position="1368"/>
        <end position="1411"/>
    </location>
</feature>
<feature type="region of interest" description="Disordered" evidence="5">
    <location>
        <begin position="330"/>
        <end position="367"/>
    </location>
</feature>
<evidence type="ECO:0000256" key="2">
    <source>
        <dbReference type="ARBA" id="ARBA00023043"/>
    </source>
</evidence>
<keyword evidence="4" id="KW-0175">Coiled coil</keyword>
<gene>
    <name evidence="6" type="ORF">GPECTOR_3g508</name>
</gene>
<evidence type="ECO:0000313" key="7">
    <source>
        <dbReference type="Proteomes" id="UP000075714"/>
    </source>
</evidence>
<dbReference type="InterPro" id="IPR036770">
    <property type="entry name" value="Ankyrin_rpt-contain_sf"/>
</dbReference>
<keyword evidence="1" id="KW-0677">Repeat</keyword>
<feature type="compositionally biased region" description="Basic and acidic residues" evidence="5">
    <location>
        <begin position="1368"/>
        <end position="1380"/>
    </location>
</feature>
<feature type="compositionally biased region" description="Basic and acidic residues" evidence="5">
    <location>
        <begin position="335"/>
        <end position="353"/>
    </location>
</feature>
<feature type="compositionally biased region" description="Basic and acidic residues" evidence="5">
    <location>
        <begin position="1393"/>
        <end position="1403"/>
    </location>
</feature>